<dbReference type="SUPFAM" id="SSF49785">
    <property type="entry name" value="Galactose-binding domain-like"/>
    <property type="match status" value="1"/>
</dbReference>
<name>A0AA87FJ71_9ENTE</name>
<evidence type="ECO:0000313" key="2">
    <source>
        <dbReference type="Proteomes" id="UP000004393"/>
    </source>
</evidence>
<keyword evidence="2" id="KW-1185">Reference proteome</keyword>
<dbReference type="EMBL" id="ADLY01000010">
    <property type="protein sequence ID" value="EHG30828.1"/>
    <property type="molecule type" value="Genomic_DNA"/>
</dbReference>
<comment type="caution">
    <text evidence="1">The sequence shown here is derived from an EMBL/GenBank/DDBJ whole genome shotgun (WGS) entry which is preliminary data.</text>
</comment>
<protein>
    <recommendedName>
        <fullName evidence="3">Carbohydrate-binding protein</fullName>
    </recommendedName>
</protein>
<gene>
    <name evidence="1" type="ORF">HMPREF9478_00497</name>
</gene>
<dbReference type="RefSeq" id="WP_003128383.1">
    <property type="nucleotide sequence ID" value="NZ_JH376939.1"/>
</dbReference>
<evidence type="ECO:0000313" key="1">
    <source>
        <dbReference type="EMBL" id="EHG30828.1"/>
    </source>
</evidence>
<reference evidence="1 2" key="1">
    <citation type="submission" date="2011-10" db="EMBL/GenBank/DDBJ databases">
        <title>The Genome Sequence of Enterococcus saccharolyticus 30_1.</title>
        <authorList>
            <consortium name="The Broad Institute Genome Sequencing Platform"/>
            <person name="Earl A."/>
            <person name="Ward D."/>
            <person name="Feldgarden M."/>
            <person name="Gevers D."/>
            <person name="Daigneault M."/>
            <person name="Strauss J."/>
            <person name="Allen-Vercoe E."/>
            <person name="Young S.K."/>
            <person name="Zeng Q."/>
            <person name="Gargeya S."/>
            <person name="Fitzgerald M."/>
            <person name="Haas B."/>
            <person name="Abouelleil A."/>
            <person name="Alvarado L."/>
            <person name="Arachchi H.M."/>
            <person name="Berlin A."/>
            <person name="Brown A."/>
            <person name="Chapman S.B."/>
            <person name="Chen Z."/>
            <person name="Dunbar C."/>
            <person name="Freedman E."/>
            <person name="Gearin G."/>
            <person name="Gellesch M."/>
            <person name="Goldberg J."/>
            <person name="Griggs A."/>
            <person name="Gujja S."/>
            <person name="Heiman D."/>
            <person name="Howarth C."/>
            <person name="Larson L."/>
            <person name="Lui A."/>
            <person name="MacDonald P.J.P."/>
            <person name="Montmayeur A."/>
            <person name="Murphy C."/>
            <person name="Neiman D."/>
            <person name="Pearson M."/>
            <person name="Priest M."/>
            <person name="Roberts A."/>
            <person name="Saif S."/>
            <person name="Shea T."/>
            <person name="Shenoy N."/>
            <person name="Sisk P."/>
            <person name="Stolte C."/>
            <person name="Sykes S."/>
            <person name="Wortman J."/>
            <person name="Nusbaum C."/>
            <person name="Birren B."/>
        </authorList>
    </citation>
    <scope>NUCLEOTIDE SEQUENCE [LARGE SCALE GENOMIC DNA]</scope>
    <source>
        <strain evidence="1 2">30_1</strain>
    </source>
</reference>
<dbReference type="Proteomes" id="UP000004393">
    <property type="component" value="Unassembled WGS sequence"/>
</dbReference>
<organism evidence="1 2">
    <name type="scientific">Enterococcus saccharolyticus 30_1</name>
    <dbReference type="NCBI Taxonomy" id="742813"/>
    <lineage>
        <taxon>Bacteria</taxon>
        <taxon>Bacillati</taxon>
        <taxon>Bacillota</taxon>
        <taxon>Bacilli</taxon>
        <taxon>Lactobacillales</taxon>
        <taxon>Enterococcaceae</taxon>
        <taxon>Enterococcus</taxon>
    </lineage>
</organism>
<evidence type="ECO:0008006" key="3">
    <source>
        <dbReference type="Google" id="ProtNLM"/>
    </source>
</evidence>
<dbReference type="Gene3D" id="2.60.120.260">
    <property type="entry name" value="Galactose-binding domain-like"/>
    <property type="match status" value="1"/>
</dbReference>
<accession>A0AA87FJ71</accession>
<dbReference type="InterPro" id="IPR008979">
    <property type="entry name" value="Galactose-bd-like_sf"/>
</dbReference>
<sequence>MLTLILKNENKIIMKRSHSTETYLALKRREYAEGEVVELILDKANQFVWVQVDEAIEPSLIYLTEKKWKFPIILDEKLRLAYSPKIFTGDRHYIRAWLPTENEIHSYRNLARNAHDQKDVTNTYPHAFANVETRNDSTFFARNAIDGILANEGHGAYPYQSWGINQNEDAKITIDFGREVEIDKLALVLRGDYPHDSFWTQISVVFSEGEEKTLETTNELNRQYFDFPFIKTTKITLKNLIKNEDESPFPALTQFEAYGREVSK</sequence>
<proteinExistence type="predicted"/>
<dbReference type="AlphaFoldDB" id="A0AA87FJ71"/>